<evidence type="ECO:0000313" key="3">
    <source>
        <dbReference type="Proteomes" id="UP000283872"/>
    </source>
</evidence>
<dbReference type="AlphaFoldDB" id="A0A3E5E0B2"/>
<dbReference type="RefSeq" id="WP_117587200.1">
    <property type="nucleotide sequence ID" value="NZ_QRIE01000017.1"/>
</dbReference>
<dbReference type="Proteomes" id="UP000286501">
    <property type="component" value="Unassembled WGS sequence"/>
</dbReference>
<evidence type="ECO:0000313" key="1">
    <source>
        <dbReference type="EMBL" id="RGS19459.1"/>
    </source>
</evidence>
<sequence length="105" mass="12773">MNKTIKEQLDKMENRLDEALDNDLFNDSEFDMDDFQPEVCSIERELNGILEFNREHLQFPELEQICSIQKKIKQVKDEYEFYDPEYERSVMFPNDEDEEEDDFAF</sequence>
<evidence type="ECO:0000313" key="2">
    <source>
        <dbReference type="EMBL" id="RHG66517.1"/>
    </source>
</evidence>
<organism evidence="2 4">
    <name type="scientific">Segatella copri</name>
    <dbReference type="NCBI Taxonomy" id="165179"/>
    <lineage>
        <taxon>Bacteria</taxon>
        <taxon>Pseudomonadati</taxon>
        <taxon>Bacteroidota</taxon>
        <taxon>Bacteroidia</taxon>
        <taxon>Bacteroidales</taxon>
        <taxon>Prevotellaceae</taxon>
        <taxon>Segatella</taxon>
    </lineage>
</organism>
<proteinExistence type="predicted"/>
<dbReference type="EMBL" id="QRIN01000020">
    <property type="protein sequence ID" value="RHG66517.1"/>
    <property type="molecule type" value="Genomic_DNA"/>
</dbReference>
<dbReference type="EMBL" id="QRVA01000002">
    <property type="protein sequence ID" value="RGS19459.1"/>
    <property type="molecule type" value="Genomic_DNA"/>
</dbReference>
<name>A0A3E5E0B2_9BACT</name>
<dbReference type="Proteomes" id="UP000283872">
    <property type="component" value="Unassembled WGS sequence"/>
</dbReference>
<reference evidence="3 4" key="1">
    <citation type="submission" date="2018-08" db="EMBL/GenBank/DDBJ databases">
        <title>A genome reference for cultivated species of the human gut microbiota.</title>
        <authorList>
            <person name="Zou Y."/>
            <person name="Xue W."/>
            <person name="Luo G."/>
        </authorList>
    </citation>
    <scope>NUCLEOTIDE SEQUENCE [LARGE SCALE GENOMIC DNA]</scope>
    <source>
        <strain evidence="1 3">AF24-12</strain>
        <strain evidence="2 4">AM22-1</strain>
    </source>
</reference>
<evidence type="ECO:0000313" key="4">
    <source>
        <dbReference type="Proteomes" id="UP000286501"/>
    </source>
</evidence>
<protein>
    <submittedName>
        <fullName evidence="2">Uncharacterized protein</fullName>
    </submittedName>
</protein>
<gene>
    <name evidence="2" type="ORF">DW250_06415</name>
    <name evidence="1" type="ORF">DWY11_01520</name>
</gene>
<comment type="caution">
    <text evidence="2">The sequence shown here is derived from an EMBL/GenBank/DDBJ whole genome shotgun (WGS) entry which is preliminary data.</text>
</comment>
<accession>A0A3E5E0B2</accession>